<feature type="signal peptide" evidence="10">
    <location>
        <begin position="1"/>
        <end position="19"/>
    </location>
</feature>
<evidence type="ECO:0000256" key="1">
    <source>
        <dbReference type="ARBA" id="ARBA00004613"/>
    </source>
</evidence>
<keyword evidence="6" id="KW-0838">Vasoactive</keyword>
<keyword evidence="5" id="KW-0027">Amidation</keyword>
<protein>
    <submittedName>
        <fullName evidence="11">Arginine vasopressin</fullName>
    </submittedName>
</protein>
<feature type="chain" id="PRO_5012203955" evidence="10">
    <location>
        <begin position="20"/>
        <end position="145"/>
    </location>
</feature>
<evidence type="ECO:0000313" key="12">
    <source>
        <dbReference type="Proteomes" id="UP000005215"/>
    </source>
</evidence>
<reference evidence="11" key="2">
    <citation type="submission" date="2025-08" db="UniProtKB">
        <authorList>
            <consortium name="Ensembl"/>
        </authorList>
    </citation>
    <scope>IDENTIFICATION</scope>
</reference>
<dbReference type="PIRSF" id="PIRSF001815">
    <property type="entry name" value="Nonapeptide_hormone_precursor"/>
    <property type="match status" value="1"/>
</dbReference>
<dbReference type="SMART" id="SM00003">
    <property type="entry name" value="NH"/>
    <property type="match status" value="1"/>
</dbReference>
<dbReference type="GO" id="GO:0004672">
    <property type="term" value="F:protein kinase activity"/>
    <property type="evidence" value="ECO:0007669"/>
    <property type="project" value="Ensembl"/>
</dbReference>
<dbReference type="STRING" id="43179.ENSSTOP00000016818"/>
<evidence type="ECO:0000256" key="4">
    <source>
        <dbReference type="ARBA" id="ARBA00022685"/>
    </source>
</evidence>
<evidence type="ECO:0000256" key="10">
    <source>
        <dbReference type="SAM" id="SignalP"/>
    </source>
</evidence>
<dbReference type="GO" id="GO:0031894">
    <property type="term" value="F:V1A vasopressin receptor binding"/>
    <property type="evidence" value="ECO:0007669"/>
    <property type="project" value="Ensembl"/>
</dbReference>
<evidence type="ECO:0000313" key="11">
    <source>
        <dbReference type="Ensembl" id="ENSSTOP00000016818.2"/>
    </source>
</evidence>
<reference evidence="12" key="1">
    <citation type="submission" date="2011-11" db="EMBL/GenBank/DDBJ databases">
        <title>The Draft Genome of Spermophilus tridecemlineatus.</title>
        <authorList>
            <consortium name="The Broad Institute Genome Assembly &amp; Analysis Group"/>
            <consortium name="Computational R&amp;D Group"/>
            <consortium name="and Sequencing Platform"/>
            <person name="Di Palma F."/>
            <person name="Alfoldi J."/>
            <person name="Johnson J."/>
            <person name="Berlin A."/>
            <person name="Gnerre S."/>
            <person name="Jaffe D."/>
            <person name="MacCallum I."/>
            <person name="Young S."/>
            <person name="Walker B.J."/>
            <person name="Lindblad-Toh K."/>
        </authorList>
    </citation>
    <scope>NUCLEOTIDE SEQUENCE [LARGE SCALE GENOMIC DNA]</scope>
</reference>
<dbReference type="PANTHER" id="PTHR11681:SF9">
    <property type="entry name" value="VASOPRESSIN-NEUROPHYSIN 2-COPEPTIN"/>
    <property type="match status" value="1"/>
</dbReference>
<comment type="similarity">
    <text evidence="2">Belongs to the vasopressin/oxytocin family.</text>
</comment>
<evidence type="ECO:0000256" key="6">
    <source>
        <dbReference type="ARBA" id="ARBA00022858"/>
    </source>
</evidence>
<evidence type="ECO:0000256" key="2">
    <source>
        <dbReference type="ARBA" id="ARBA00007369"/>
    </source>
</evidence>
<dbReference type="InParanoid" id="I3MXH3"/>
<dbReference type="Gene3D" id="2.60.9.10">
    <property type="entry name" value="Neurohypophysial hormone domain"/>
    <property type="match status" value="1"/>
</dbReference>
<comment type="subunit">
    <text evidence="9">Interacts with vasopressin receptors V1bR/AVPR1B (Ki=85 pM), V1aR/AVPR1A (Ki=0.6 nM) and V2R/AVPR2 (Ki=4.9 nM). Interacts with oxytocin receptor (OXTR) (Ki=110 nM).</text>
</comment>
<keyword evidence="8" id="KW-0839">Vasoconstrictor</keyword>
<dbReference type="Pfam" id="PF00184">
    <property type="entry name" value="Hormone_5"/>
    <property type="match status" value="1"/>
</dbReference>
<dbReference type="EMBL" id="AGTP01017806">
    <property type="status" value="NOT_ANNOTATED_CDS"/>
    <property type="molecule type" value="Genomic_DNA"/>
</dbReference>
<dbReference type="PANTHER" id="PTHR11681">
    <property type="entry name" value="NEUROPHYSIN"/>
    <property type="match status" value="1"/>
</dbReference>
<dbReference type="GO" id="GO:0046718">
    <property type="term" value="P:symbiont entry into host cell"/>
    <property type="evidence" value="ECO:0007669"/>
    <property type="project" value="Ensembl"/>
</dbReference>
<dbReference type="PRINTS" id="PR00831">
    <property type="entry name" value="NEUROPHYSIN"/>
</dbReference>
<keyword evidence="7" id="KW-1015">Disulfide bond</keyword>
<proteinExistence type="inferred from homology"/>
<name>I3MXH3_ICTTR</name>
<dbReference type="GO" id="GO:0043066">
    <property type="term" value="P:negative regulation of apoptotic process"/>
    <property type="evidence" value="ECO:0007669"/>
    <property type="project" value="Ensembl"/>
</dbReference>
<dbReference type="Proteomes" id="UP000005215">
    <property type="component" value="Unassembled WGS sequence"/>
</dbReference>
<dbReference type="InterPro" id="IPR000981">
    <property type="entry name" value="Neurhyp_horm"/>
</dbReference>
<keyword evidence="3" id="KW-0964">Secreted</keyword>
<dbReference type="FunCoup" id="I3MXH3">
    <property type="interactions" value="475"/>
</dbReference>
<evidence type="ECO:0000256" key="8">
    <source>
        <dbReference type="ARBA" id="ARBA00023322"/>
    </source>
</evidence>
<dbReference type="PROSITE" id="PS00264">
    <property type="entry name" value="NEUROHYPOPHYS_HORM"/>
    <property type="match status" value="1"/>
</dbReference>
<keyword evidence="4" id="KW-0165">Cleavage on pair of basic residues</keyword>
<evidence type="ECO:0000256" key="7">
    <source>
        <dbReference type="ARBA" id="ARBA00023157"/>
    </source>
</evidence>
<gene>
    <name evidence="11" type="primary">AVP</name>
</gene>
<evidence type="ECO:0000256" key="5">
    <source>
        <dbReference type="ARBA" id="ARBA00022815"/>
    </source>
</evidence>
<dbReference type="eggNOG" id="ENOG502S21K">
    <property type="taxonomic scope" value="Eukaryota"/>
</dbReference>
<accession>I3MXH3</accession>
<dbReference type="GO" id="GO:0007189">
    <property type="term" value="P:adenylate cyclase-activating G protein-coupled receptor signaling pathway"/>
    <property type="evidence" value="ECO:0007669"/>
    <property type="project" value="Ensembl"/>
</dbReference>
<comment type="subcellular location">
    <subcellularLocation>
        <location evidence="1">Secreted</location>
    </subcellularLocation>
</comment>
<dbReference type="GeneTree" id="ENSGT00390000004511"/>
<keyword evidence="10" id="KW-0732">Signal</keyword>
<dbReference type="GO" id="GO:0070295">
    <property type="term" value="P:renal water absorption"/>
    <property type="evidence" value="ECO:0007669"/>
    <property type="project" value="Ensembl"/>
</dbReference>
<evidence type="ECO:0000256" key="9">
    <source>
        <dbReference type="ARBA" id="ARBA00046424"/>
    </source>
</evidence>
<sequence length="145" mass="15390">MPDTMLPACFLGLLAFTSACYFQNCPRGGKRAMSDLELRQCLPCGPEGKGRCFGPSICCGDELGCFVGTAEALPGEPALTLFFSAESCVSDPECREGFRRGARASDRNNATQLDRPTGALLLRLLQLAGAPEPAEPMELAKPSAD</sequence>
<dbReference type="EMBL" id="AGTP01017807">
    <property type="status" value="NOT_ANNOTATED_CDS"/>
    <property type="molecule type" value="Genomic_DNA"/>
</dbReference>
<keyword evidence="12" id="KW-1185">Reference proteome</keyword>
<reference evidence="11" key="3">
    <citation type="submission" date="2025-09" db="UniProtKB">
        <authorList>
            <consortium name="Ensembl"/>
        </authorList>
    </citation>
    <scope>IDENTIFICATION</scope>
</reference>
<dbReference type="Pfam" id="PF00220">
    <property type="entry name" value="Hormone_4"/>
    <property type="match status" value="1"/>
</dbReference>
<organism evidence="11 12">
    <name type="scientific">Ictidomys tridecemlineatus</name>
    <name type="common">Thirteen-lined ground squirrel</name>
    <name type="synonym">Spermophilus tridecemlineatus</name>
    <dbReference type="NCBI Taxonomy" id="43179"/>
    <lineage>
        <taxon>Eukaryota</taxon>
        <taxon>Metazoa</taxon>
        <taxon>Chordata</taxon>
        <taxon>Craniata</taxon>
        <taxon>Vertebrata</taxon>
        <taxon>Euteleostomi</taxon>
        <taxon>Mammalia</taxon>
        <taxon>Eutheria</taxon>
        <taxon>Euarchontoglires</taxon>
        <taxon>Glires</taxon>
        <taxon>Rodentia</taxon>
        <taxon>Sciuromorpha</taxon>
        <taxon>Sciuridae</taxon>
        <taxon>Xerinae</taxon>
        <taxon>Marmotini</taxon>
        <taxon>Ictidomys</taxon>
    </lineage>
</organism>
<evidence type="ECO:0000256" key="3">
    <source>
        <dbReference type="ARBA" id="ARBA00022525"/>
    </source>
</evidence>
<dbReference type="InterPro" id="IPR036387">
    <property type="entry name" value="Neurhyp_horm_dom_sf"/>
</dbReference>
<dbReference type="GO" id="GO:0035556">
    <property type="term" value="P:intracellular signal transduction"/>
    <property type="evidence" value="ECO:0007669"/>
    <property type="project" value="Ensembl"/>
</dbReference>
<dbReference type="GO" id="GO:0005185">
    <property type="term" value="F:neurohypophyseal hormone activity"/>
    <property type="evidence" value="ECO:0007669"/>
    <property type="project" value="InterPro"/>
</dbReference>
<dbReference type="SUPFAM" id="SSF49606">
    <property type="entry name" value="Neurophysin II"/>
    <property type="match status" value="1"/>
</dbReference>
<dbReference type="GO" id="GO:0030141">
    <property type="term" value="C:secretory granule"/>
    <property type="evidence" value="ECO:0007669"/>
    <property type="project" value="TreeGrafter"/>
</dbReference>
<dbReference type="InterPro" id="IPR022423">
    <property type="entry name" value="Neurohypophysial_hormone_CS"/>
</dbReference>
<dbReference type="AlphaFoldDB" id="I3MXH3"/>
<dbReference type="GO" id="GO:0005615">
    <property type="term" value="C:extracellular space"/>
    <property type="evidence" value="ECO:0007669"/>
    <property type="project" value="Ensembl"/>
</dbReference>
<dbReference type="GO" id="GO:0010628">
    <property type="term" value="P:positive regulation of gene expression"/>
    <property type="evidence" value="ECO:0007669"/>
    <property type="project" value="Ensembl"/>
</dbReference>
<dbReference type="HOGENOM" id="CLU_125770_1_1_1"/>
<dbReference type="GO" id="GO:0042310">
    <property type="term" value="P:vasoconstriction"/>
    <property type="evidence" value="ECO:0007669"/>
    <property type="project" value="UniProtKB-KW"/>
</dbReference>
<dbReference type="Ensembl" id="ENSSTOT00000020315.2">
    <property type="protein sequence ID" value="ENSSTOP00000016818.2"/>
    <property type="gene ID" value="ENSSTOG00000023202.2"/>
</dbReference>